<dbReference type="Pfam" id="PF01032">
    <property type="entry name" value="FecCD"/>
    <property type="match status" value="1"/>
</dbReference>
<dbReference type="PANTHER" id="PTHR30472">
    <property type="entry name" value="FERRIC ENTEROBACTIN TRANSPORT SYSTEM PERMEASE PROTEIN"/>
    <property type="match status" value="1"/>
</dbReference>
<proteinExistence type="inferred from homology"/>
<accession>A0A5S9MKF7</accession>
<reference evidence="9 10" key="1">
    <citation type="submission" date="2019-12" db="EMBL/GenBank/DDBJ databases">
        <title>Full genome sequence of a Bacillus safensis strain isolated from commercially available natto in Indonesia.</title>
        <authorList>
            <person name="Yoshida M."/>
            <person name="Uomi M."/>
            <person name="Waturangi D."/>
            <person name="Ekaputri J.J."/>
            <person name="Setiamarga D.H.E."/>
        </authorList>
    </citation>
    <scope>NUCLEOTIDE SEQUENCE [LARGE SCALE GENOMIC DNA]</scope>
    <source>
        <strain evidence="9 10">IDN1</strain>
    </source>
</reference>
<dbReference type="InterPro" id="IPR037294">
    <property type="entry name" value="ABC_BtuC-like"/>
</dbReference>
<feature type="transmembrane region" description="Helical" evidence="8">
    <location>
        <begin position="77"/>
        <end position="97"/>
    </location>
</feature>
<feature type="transmembrane region" description="Helical" evidence="8">
    <location>
        <begin position="106"/>
        <end position="124"/>
    </location>
</feature>
<dbReference type="GO" id="GO:0033214">
    <property type="term" value="P:siderophore-iron import into cell"/>
    <property type="evidence" value="ECO:0007669"/>
    <property type="project" value="TreeGrafter"/>
</dbReference>
<evidence type="ECO:0000256" key="7">
    <source>
        <dbReference type="ARBA" id="ARBA00023136"/>
    </source>
</evidence>
<keyword evidence="7 8" id="KW-0472">Membrane</keyword>
<organism evidence="9 10">
    <name type="scientific">Bacillus safensis</name>
    <dbReference type="NCBI Taxonomy" id="561879"/>
    <lineage>
        <taxon>Bacteria</taxon>
        <taxon>Bacillati</taxon>
        <taxon>Bacillota</taxon>
        <taxon>Bacilli</taxon>
        <taxon>Bacillales</taxon>
        <taxon>Bacillaceae</taxon>
        <taxon>Bacillus</taxon>
    </lineage>
</organism>
<dbReference type="Proteomes" id="UP000464658">
    <property type="component" value="Chromosome"/>
</dbReference>
<keyword evidence="3" id="KW-0813">Transport</keyword>
<evidence type="ECO:0000256" key="5">
    <source>
        <dbReference type="ARBA" id="ARBA00022692"/>
    </source>
</evidence>
<dbReference type="AlphaFoldDB" id="A0A5S9MKF7"/>
<feature type="transmembrane region" description="Helical" evidence="8">
    <location>
        <begin position="21"/>
        <end position="39"/>
    </location>
</feature>
<evidence type="ECO:0000256" key="4">
    <source>
        <dbReference type="ARBA" id="ARBA00022475"/>
    </source>
</evidence>
<dbReference type="InterPro" id="IPR000522">
    <property type="entry name" value="ABC_transptr_permease_BtuC"/>
</dbReference>
<evidence type="ECO:0000256" key="6">
    <source>
        <dbReference type="ARBA" id="ARBA00022989"/>
    </source>
</evidence>
<dbReference type="EMBL" id="AP021906">
    <property type="protein sequence ID" value="BBP92106.1"/>
    <property type="molecule type" value="Genomic_DNA"/>
</dbReference>
<evidence type="ECO:0000256" key="3">
    <source>
        <dbReference type="ARBA" id="ARBA00022448"/>
    </source>
</evidence>
<dbReference type="PANTHER" id="PTHR30472:SF24">
    <property type="entry name" value="FERRIC ENTEROBACTIN TRANSPORT SYSTEM PERMEASE PROTEIN FEPG"/>
    <property type="match status" value="1"/>
</dbReference>
<evidence type="ECO:0000256" key="1">
    <source>
        <dbReference type="ARBA" id="ARBA00004651"/>
    </source>
</evidence>
<keyword evidence="4" id="KW-1003">Cell membrane</keyword>
<dbReference type="Gene3D" id="1.10.3470.10">
    <property type="entry name" value="ABC transporter involved in vitamin B12 uptake, BtuC"/>
    <property type="match status" value="1"/>
</dbReference>
<dbReference type="SUPFAM" id="SSF81345">
    <property type="entry name" value="ABC transporter involved in vitamin B12 uptake, BtuC"/>
    <property type="match status" value="1"/>
</dbReference>
<dbReference type="GO" id="GO:0005886">
    <property type="term" value="C:plasma membrane"/>
    <property type="evidence" value="ECO:0007669"/>
    <property type="project" value="UniProtKB-SubCell"/>
</dbReference>
<dbReference type="GO" id="GO:0022857">
    <property type="term" value="F:transmembrane transporter activity"/>
    <property type="evidence" value="ECO:0007669"/>
    <property type="project" value="InterPro"/>
</dbReference>
<feature type="transmembrane region" description="Helical" evidence="8">
    <location>
        <begin position="130"/>
        <end position="151"/>
    </location>
</feature>
<evidence type="ECO:0000256" key="8">
    <source>
        <dbReference type="SAM" id="Phobius"/>
    </source>
</evidence>
<gene>
    <name evidence="9" type="ORF">BsIDN1_57240</name>
</gene>
<evidence type="ECO:0000256" key="2">
    <source>
        <dbReference type="ARBA" id="ARBA00007935"/>
    </source>
</evidence>
<comment type="subcellular location">
    <subcellularLocation>
        <location evidence="1">Cell membrane</location>
        <topology evidence="1">Multi-pass membrane protein</topology>
    </subcellularLocation>
</comment>
<name>A0A5S9MKF7_BACIA</name>
<keyword evidence="6 8" id="KW-1133">Transmembrane helix</keyword>
<evidence type="ECO:0000313" key="9">
    <source>
        <dbReference type="EMBL" id="BBP92106.1"/>
    </source>
</evidence>
<sequence>MAKTYTVRSKGGRISFQFSKRTFLILLLLTAIAFLFIYSQSQYGKPVHSAGRCAASFNRSGEGETFVLNTLRIPRTLLAVLVGAALAVSGLILQGLIRNPLASPDIIGITSGASFGAIMFIVFWMGTVPIAYQSLWAIAGAFAVSCLIYLLSWKKGSSRSHLS</sequence>
<comment type="similarity">
    <text evidence="2">Belongs to the binding-protein-dependent transport system permease family. FecCD subfamily.</text>
</comment>
<protein>
    <submittedName>
        <fullName evidence="9">Uncharacterized protein</fullName>
    </submittedName>
</protein>
<evidence type="ECO:0000313" key="10">
    <source>
        <dbReference type="Proteomes" id="UP000464658"/>
    </source>
</evidence>
<keyword evidence="5 8" id="KW-0812">Transmembrane</keyword>